<gene>
    <name evidence="3" type="ORF">E5676_scaffold1185G00470</name>
    <name evidence="2" type="ORF">E6C27_scaffold238G00600</name>
</gene>
<organism evidence="3 5">
    <name type="scientific">Cucumis melo var. makuwa</name>
    <name type="common">Oriental melon</name>
    <dbReference type="NCBI Taxonomy" id="1194695"/>
    <lineage>
        <taxon>Eukaryota</taxon>
        <taxon>Viridiplantae</taxon>
        <taxon>Streptophyta</taxon>
        <taxon>Embryophyta</taxon>
        <taxon>Tracheophyta</taxon>
        <taxon>Spermatophyta</taxon>
        <taxon>Magnoliopsida</taxon>
        <taxon>eudicotyledons</taxon>
        <taxon>Gunneridae</taxon>
        <taxon>Pentapetalae</taxon>
        <taxon>rosids</taxon>
        <taxon>fabids</taxon>
        <taxon>Cucurbitales</taxon>
        <taxon>Cucurbitaceae</taxon>
        <taxon>Benincaseae</taxon>
        <taxon>Cucumis</taxon>
    </lineage>
</organism>
<evidence type="ECO:0000313" key="2">
    <source>
        <dbReference type="EMBL" id="KAA0068102.1"/>
    </source>
</evidence>
<accession>A0A5D3DR68</accession>
<dbReference type="EMBL" id="SSTE01000109">
    <property type="protein sequence ID" value="KAA0068102.1"/>
    <property type="molecule type" value="Genomic_DNA"/>
</dbReference>
<feature type="region of interest" description="Disordered" evidence="1">
    <location>
        <begin position="54"/>
        <end position="74"/>
    </location>
</feature>
<dbReference type="AlphaFoldDB" id="A0A5D3DR68"/>
<protein>
    <submittedName>
        <fullName evidence="3">CACTA en-spm transposon protein</fullName>
    </submittedName>
</protein>
<evidence type="ECO:0000313" key="4">
    <source>
        <dbReference type="Proteomes" id="UP000321393"/>
    </source>
</evidence>
<proteinExistence type="predicted"/>
<dbReference type="Proteomes" id="UP000321393">
    <property type="component" value="Unassembled WGS sequence"/>
</dbReference>
<comment type="caution">
    <text evidence="3">The sequence shown here is derived from an EMBL/GenBank/DDBJ whole genome shotgun (WGS) entry which is preliminary data.</text>
</comment>
<sequence length="74" mass="8840">MCVGREHIEVVKSDLQRFFVLDFNDQGMNMFVEHRMFDTFKEFQGDCHRHFKKYSDPDEAHANPPHLLVGRNED</sequence>
<evidence type="ECO:0000313" key="3">
    <source>
        <dbReference type="EMBL" id="TYK26084.1"/>
    </source>
</evidence>
<dbReference type="Proteomes" id="UP000321947">
    <property type="component" value="Unassembled WGS sequence"/>
</dbReference>
<name>A0A5D3DR68_CUCMM</name>
<dbReference type="EMBL" id="SSTD01003527">
    <property type="protein sequence ID" value="TYK26084.1"/>
    <property type="molecule type" value="Genomic_DNA"/>
</dbReference>
<evidence type="ECO:0000313" key="5">
    <source>
        <dbReference type="Proteomes" id="UP000321947"/>
    </source>
</evidence>
<evidence type="ECO:0000256" key="1">
    <source>
        <dbReference type="SAM" id="MobiDB-lite"/>
    </source>
</evidence>
<reference evidence="4 5" key="1">
    <citation type="submission" date="2019-08" db="EMBL/GenBank/DDBJ databases">
        <title>Draft genome sequences of two oriental melons (Cucumis melo L. var makuwa).</title>
        <authorList>
            <person name="Kwon S.-Y."/>
        </authorList>
    </citation>
    <scope>NUCLEOTIDE SEQUENCE [LARGE SCALE GENOMIC DNA]</scope>
    <source>
        <strain evidence="5">cv. Chang Bougi</strain>
        <strain evidence="4">cv. SW 3</strain>
        <tissue evidence="3">Leaf</tissue>
    </source>
</reference>